<evidence type="ECO:0000313" key="7">
    <source>
        <dbReference type="EMBL" id="KGM01430.1"/>
    </source>
</evidence>
<protein>
    <submittedName>
        <fullName evidence="7">Pirin</fullName>
    </submittedName>
</protein>
<evidence type="ECO:0000259" key="6">
    <source>
        <dbReference type="Pfam" id="PF05726"/>
    </source>
</evidence>
<dbReference type="PANTHER" id="PTHR13903:SF8">
    <property type="entry name" value="PIRIN"/>
    <property type="match status" value="1"/>
</dbReference>
<dbReference type="InterPro" id="IPR014710">
    <property type="entry name" value="RmlC-like_jellyroll"/>
</dbReference>
<accession>A0A0A0B3N6</accession>
<sequence>MTNLDVRPDETLCHPVLQRGPVHRLLEPRDVPLGGLRAMHVSRTLPQRDLPLVGAWCFLDRFGPDRTDMRVLPHPHTGLQTVTWPLTGEIHHRDSLGSDVVVRPGELNLMTAGHGIAHSEMSLGDGPMLDGVQLWVALPASAADGPAAFAQHRDLPRVSGDGLVATVLVGELGGAGSAAVVHTALLGADVEVAPGATTQVGLRPDFEHAVLVLAGDVTVDGAVLPPGPLLYLGAGRDRLAVASGSGGRFLLLGGEPFADEIVMWWNFVGRSHDEVARARHDWEHAREERFGVVDGHDGARIPAPELPNVHLTPRRRRAD</sequence>
<dbReference type="InterPro" id="IPR008778">
    <property type="entry name" value="Pirin_C_dom"/>
</dbReference>
<feature type="binding site" evidence="2">
    <location>
        <position position="120"/>
    </location>
    <ligand>
        <name>Fe cation</name>
        <dbReference type="ChEBI" id="CHEBI:24875"/>
    </ligand>
</feature>
<dbReference type="PIRSF" id="PIRSF006232">
    <property type="entry name" value="Pirin"/>
    <property type="match status" value="1"/>
</dbReference>
<feature type="region of interest" description="Disordered" evidence="4">
    <location>
        <begin position="295"/>
        <end position="319"/>
    </location>
</feature>
<dbReference type="Gene3D" id="2.60.120.10">
    <property type="entry name" value="Jelly Rolls"/>
    <property type="match status" value="2"/>
</dbReference>
<feature type="binding site" evidence="2">
    <location>
        <position position="118"/>
    </location>
    <ligand>
        <name>Fe cation</name>
        <dbReference type="ChEBI" id="CHEBI:24875"/>
    </ligand>
</feature>
<dbReference type="PANTHER" id="PTHR13903">
    <property type="entry name" value="PIRIN-RELATED"/>
    <property type="match status" value="1"/>
</dbReference>
<evidence type="ECO:0000259" key="5">
    <source>
        <dbReference type="Pfam" id="PF02678"/>
    </source>
</evidence>
<dbReference type="Pfam" id="PF05726">
    <property type="entry name" value="Pirin_C"/>
    <property type="match status" value="1"/>
</dbReference>
<evidence type="ECO:0000256" key="4">
    <source>
        <dbReference type="SAM" id="MobiDB-lite"/>
    </source>
</evidence>
<comment type="similarity">
    <text evidence="1 3">Belongs to the pirin family.</text>
</comment>
<keyword evidence="2" id="KW-0408">Iron</keyword>
<organism evidence="7 8">
    <name type="scientific">Cellulomonas cellasea DSM 20118</name>
    <dbReference type="NCBI Taxonomy" id="1408250"/>
    <lineage>
        <taxon>Bacteria</taxon>
        <taxon>Bacillati</taxon>
        <taxon>Actinomycetota</taxon>
        <taxon>Actinomycetes</taxon>
        <taxon>Micrococcales</taxon>
        <taxon>Cellulomonadaceae</taxon>
        <taxon>Cellulomonas</taxon>
    </lineage>
</organism>
<name>A0A0A0B3N6_9CELL</name>
<dbReference type="GO" id="GO:0046872">
    <property type="term" value="F:metal ion binding"/>
    <property type="evidence" value="ECO:0007669"/>
    <property type="project" value="UniProtKB-KW"/>
</dbReference>
<comment type="cofactor">
    <cofactor evidence="2">
        <name>Fe cation</name>
        <dbReference type="ChEBI" id="CHEBI:24875"/>
    </cofactor>
    <text evidence="2">Binds 1 Fe cation per subunit.</text>
</comment>
<dbReference type="RefSeq" id="WP_034632373.1">
    <property type="nucleotide sequence ID" value="NZ_AXNT01000107.1"/>
</dbReference>
<dbReference type="InterPro" id="IPR011051">
    <property type="entry name" value="RmlC_Cupin_sf"/>
</dbReference>
<evidence type="ECO:0000256" key="3">
    <source>
        <dbReference type="RuleBase" id="RU003457"/>
    </source>
</evidence>
<feature type="binding site" evidence="2">
    <location>
        <position position="74"/>
    </location>
    <ligand>
        <name>Fe cation</name>
        <dbReference type="ChEBI" id="CHEBI:24875"/>
    </ligand>
</feature>
<reference evidence="7 8" key="1">
    <citation type="submission" date="2013-10" db="EMBL/GenBank/DDBJ databases">
        <authorList>
            <person name="Wang G."/>
            <person name="Zhuang W."/>
        </authorList>
    </citation>
    <scope>NUCLEOTIDE SEQUENCE [LARGE SCALE GENOMIC DNA]</scope>
    <source>
        <strain evidence="7 8">DSM 20118</strain>
    </source>
</reference>
<feature type="domain" description="Pirin N-terminal" evidence="5">
    <location>
        <begin position="40"/>
        <end position="136"/>
    </location>
</feature>
<dbReference type="CDD" id="cd02247">
    <property type="entry name" value="cupin_pirin_C"/>
    <property type="match status" value="1"/>
</dbReference>
<dbReference type="Proteomes" id="UP000029833">
    <property type="component" value="Unassembled WGS sequence"/>
</dbReference>
<dbReference type="Pfam" id="PF02678">
    <property type="entry name" value="Pirin"/>
    <property type="match status" value="1"/>
</dbReference>
<keyword evidence="8" id="KW-1185">Reference proteome</keyword>
<evidence type="ECO:0000256" key="2">
    <source>
        <dbReference type="PIRSR" id="PIRSR006232-1"/>
    </source>
</evidence>
<dbReference type="InterPro" id="IPR012093">
    <property type="entry name" value="Pirin"/>
</dbReference>
<dbReference type="OrthoDB" id="9780903at2"/>
<evidence type="ECO:0000256" key="1">
    <source>
        <dbReference type="ARBA" id="ARBA00008416"/>
    </source>
</evidence>
<dbReference type="AlphaFoldDB" id="A0A0A0B3N6"/>
<gene>
    <name evidence="7" type="ORF">Q760_01570</name>
</gene>
<comment type="caution">
    <text evidence="7">The sequence shown here is derived from an EMBL/GenBank/DDBJ whole genome shotgun (WGS) entry which is preliminary data.</text>
</comment>
<feature type="binding site" evidence="2">
    <location>
        <position position="76"/>
    </location>
    <ligand>
        <name>Fe cation</name>
        <dbReference type="ChEBI" id="CHEBI:24875"/>
    </ligand>
</feature>
<feature type="domain" description="Pirin C-terminal" evidence="6">
    <location>
        <begin position="188"/>
        <end position="286"/>
    </location>
</feature>
<dbReference type="EMBL" id="AXNT01000107">
    <property type="protein sequence ID" value="KGM01430.1"/>
    <property type="molecule type" value="Genomic_DNA"/>
</dbReference>
<evidence type="ECO:0000313" key="8">
    <source>
        <dbReference type="Proteomes" id="UP000029833"/>
    </source>
</evidence>
<proteinExistence type="inferred from homology"/>
<dbReference type="InterPro" id="IPR003829">
    <property type="entry name" value="Pirin_N_dom"/>
</dbReference>
<keyword evidence="2" id="KW-0479">Metal-binding</keyword>
<dbReference type="CDD" id="cd02909">
    <property type="entry name" value="cupin_pirin_N"/>
    <property type="match status" value="1"/>
</dbReference>
<dbReference type="SUPFAM" id="SSF51182">
    <property type="entry name" value="RmlC-like cupins"/>
    <property type="match status" value="1"/>
</dbReference>